<dbReference type="SUPFAM" id="SSF51905">
    <property type="entry name" value="FAD/NAD(P)-binding domain"/>
    <property type="match status" value="1"/>
</dbReference>
<dbReference type="Gene3D" id="3.30.9.10">
    <property type="entry name" value="D-Amino Acid Oxidase, subunit A, domain 2"/>
    <property type="match status" value="1"/>
</dbReference>
<evidence type="ECO:0000313" key="3">
    <source>
        <dbReference type="EMBL" id="GIJ51791.1"/>
    </source>
</evidence>
<dbReference type="Proteomes" id="UP000619260">
    <property type="component" value="Unassembled WGS sequence"/>
</dbReference>
<evidence type="ECO:0000259" key="2">
    <source>
        <dbReference type="Pfam" id="PF01266"/>
    </source>
</evidence>
<dbReference type="SUPFAM" id="SSF54373">
    <property type="entry name" value="FAD-linked reductases, C-terminal domain"/>
    <property type="match status" value="1"/>
</dbReference>
<dbReference type="RefSeq" id="WP_203905186.1">
    <property type="nucleotide sequence ID" value="NZ_BOPF01000054.1"/>
</dbReference>
<comment type="caution">
    <text evidence="3">The sequence shown here is derived from an EMBL/GenBank/DDBJ whole genome shotgun (WGS) entry which is preliminary data.</text>
</comment>
<protein>
    <submittedName>
        <fullName evidence="3">FAD-dependent oxidoreductase</fullName>
    </submittedName>
</protein>
<proteinExistence type="predicted"/>
<dbReference type="PANTHER" id="PTHR13847:SF287">
    <property type="entry name" value="FAD-DEPENDENT OXIDOREDUCTASE DOMAIN-CONTAINING PROTEIN 1"/>
    <property type="match status" value="1"/>
</dbReference>
<dbReference type="GO" id="GO:0016491">
    <property type="term" value="F:oxidoreductase activity"/>
    <property type="evidence" value="ECO:0007669"/>
    <property type="project" value="UniProtKB-KW"/>
</dbReference>
<keyword evidence="4" id="KW-1185">Reference proteome</keyword>
<name>A0A8J4DVT8_9ACTN</name>
<accession>A0A8J4DVT8</accession>
<dbReference type="Gene3D" id="3.50.50.60">
    <property type="entry name" value="FAD/NAD(P)-binding domain"/>
    <property type="match status" value="1"/>
</dbReference>
<dbReference type="AlphaFoldDB" id="A0A8J4DVT8"/>
<reference evidence="3" key="1">
    <citation type="submission" date="2021-01" db="EMBL/GenBank/DDBJ databases">
        <title>Whole genome shotgun sequence of Virgisporangium aliadipatigenens NBRC 105644.</title>
        <authorList>
            <person name="Komaki H."/>
            <person name="Tamura T."/>
        </authorList>
    </citation>
    <scope>NUCLEOTIDE SEQUENCE</scope>
    <source>
        <strain evidence="3">NBRC 105644</strain>
    </source>
</reference>
<dbReference type="InterPro" id="IPR036188">
    <property type="entry name" value="FAD/NAD-bd_sf"/>
</dbReference>
<dbReference type="Pfam" id="PF01266">
    <property type="entry name" value="DAO"/>
    <property type="match status" value="1"/>
</dbReference>
<sequence>MAAYSYWQGASARRPFASGAPPSSADVVVIGGGLLGSCCAYWLARRGRSVLLLERDGVAAGATGRNAGFVVPTTARAYSEVVRQHGPAVARAVRRLAVDGTRMLTRVVVDEGVAADLRSTDLIELALDGEQVRLAKREVELSVADGFPMSWLDRDDLAHVIGTPLDDRIAGGTTVSGALANSVAVTDGIIGAAGRLGAAVHTGVTVNAVRATPSGVRVDTNHGVVHAAQAVIAVNAWSGELVPRLADVIRPVQGQVIATPAMPALFPAGMAAPISDSGVYWQQDPDGSVILGGCRTVTAPPADPTGQVPQPEVHEALLRVLPSLFPALGPVRSAHSWAGAMAFTADGLPVAERVDESVWAVGGFNGHGMPFGAIVADLVAEWVCTGVRGTRLAPFALDRATLGGSFA</sequence>
<gene>
    <name evidence="3" type="ORF">Val02_86770</name>
</gene>
<dbReference type="InterPro" id="IPR006076">
    <property type="entry name" value="FAD-dep_OxRdtase"/>
</dbReference>
<evidence type="ECO:0000313" key="4">
    <source>
        <dbReference type="Proteomes" id="UP000619260"/>
    </source>
</evidence>
<feature type="domain" description="FAD dependent oxidoreductase" evidence="2">
    <location>
        <begin position="26"/>
        <end position="382"/>
    </location>
</feature>
<evidence type="ECO:0000256" key="1">
    <source>
        <dbReference type="ARBA" id="ARBA00023002"/>
    </source>
</evidence>
<dbReference type="GO" id="GO:0005737">
    <property type="term" value="C:cytoplasm"/>
    <property type="evidence" value="ECO:0007669"/>
    <property type="project" value="TreeGrafter"/>
</dbReference>
<organism evidence="3 4">
    <name type="scientific">Virgisporangium aliadipatigenens</name>
    <dbReference type="NCBI Taxonomy" id="741659"/>
    <lineage>
        <taxon>Bacteria</taxon>
        <taxon>Bacillati</taxon>
        <taxon>Actinomycetota</taxon>
        <taxon>Actinomycetes</taxon>
        <taxon>Micromonosporales</taxon>
        <taxon>Micromonosporaceae</taxon>
        <taxon>Virgisporangium</taxon>
    </lineage>
</organism>
<dbReference type="EMBL" id="BOPF01000054">
    <property type="protein sequence ID" value="GIJ51791.1"/>
    <property type="molecule type" value="Genomic_DNA"/>
</dbReference>
<dbReference type="PANTHER" id="PTHR13847">
    <property type="entry name" value="SARCOSINE DEHYDROGENASE-RELATED"/>
    <property type="match status" value="1"/>
</dbReference>
<keyword evidence="1" id="KW-0560">Oxidoreductase</keyword>